<reference evidence="2" key="1">
    <citation type="submission" date="2023-07" db="EMBL/GenBank/DDBJ databases">
        <title>Ureibacillus sp. isolated from freshwater well.</title>
        <authorList>
            <person name="Kirdat K."/>
            <person name="Bhatt A."/>
            <person name="Teware R."/>
            <person name="Bhavsar Y."/>
            <person name="Yadav A."/>
        </authorList>
    </citation>
    <scope>NUCLEOTIDE SEQUENCE</scope>
    <source>
        <strain evidence="2">BA0131</strain>
    </source>
</reference>
<sequence>MEKLWPHQLPVVQVRVARPTDQIEELERFYCVGVGLEKIGSFSGHRGYTGLLIGMPDASYHLEFTQHIEGSPCPAPSKDNLLVFYMPNQQAIEAIAHRLKEMGYPEVSPENPYWEERGVTIEDPDGWRIVLMNTNGI</sequence>
<comment type="caution">
    <text evidence="2">The sequence shown here is derived from an EMBL/GenBank/DDBJ whole genome shotgun (WGS) entry which is preliminary data.</text>
</comment>
<dbReference type="EMBL" id="JAUHTQ010000003">
    <property type="protein sequence ID" value="MDN4493217.1"/>
    <property type="molecule type" value="Genomic_DNA"/>
</dbReference>
<dbReference type="Proteomes" id="UP001172743">
    <property type="component" value="Unassembled WGS sequence"/>
</dbReference>
<keyword evidence="3" id="KW-1185">Reference proteome</keyword>
<feature type="domain" description="VOC" evidence="1">
    <location>
        <begin position="10"/>
        <end position="134"/>
    </location>
</feature>
<dbReference type="RefSeq" id="WP_301137504.1">
    <property type="nucleotide sequence ID" value="NZ_JAUHTQ010000003.1"/>
</dbReference>
<evidence type="ECO:0000259" key="1">
    <source>
        <dbReference type="PROSITE" id="PS51819"/>
    </source>
</evidence>
<evidence type="ECO:0000313" key="3">
    <source>
        <dbReference type="Proteomes" id="UP001172743"/>
    </source>
</evidence>
<dbReference type="SUPFAM" id="SSF54593">
    <property type="entry name" value="Glyoxalase/Bleomycin resistance protein/Dihydroxybiphenyl dioxygenase"/>
    <property type="match status" value="1"/>
</dbReference>
<dbReference type="InterPro" id="IPR058997">
    <property type="entry name" value="YycE-like_C"/>
</dbReference>
<organism evidence="2 3">
    <name type="scientific">Ureibacillus aquaedulcis</name>
    <dbReference type="NCBI Taxonomy" id="3058421"/>
    <lineage>
        <taxon>Bacteria</taxon>
        <taxon>Bacillati</taxon>
        <taxon>Bacillota</taxon>
        <taxon>Bacilli</taxon>
        <taxon>Bacillales</taxon>
        <taxon>Caryophanaceae</taxon>
        <taxon>Ureibacillus</taxon>
    </lineage>
</organism>
<dbReference type="CDD" id="cd06587">
    <property type="entry name" value="VOC"/>
    <property type="match status" value="1"/>
</dbReference>
<proteinExistence type="predicted"/>
<dbReference type="Pfam" id="PF22658">
    <property type="entry name" value="YycE-like_N"/>
    <property type="match status" value="1"/>
</dbReference>
<dbReference type="InterPro" id="IPR037523">
    <property type="entry name" value="VOC_core"/>
</dbReference>
<dbReference type="Gene3D" id="3.10.180.10">
    <property type="entry name" value="2,3-Dihydroxybiphenyl 1,2-Dioxygenase, domain 1"/>
    <property type="match status" value="1"/>
</dbReference>
<name>A0ABT8GP87_9BACL</name>
<dbReference type="Pfam" id="PF22659">
    <property type="entry name" value="YycE-like_C"/>
    <property type="match status" value="1"/>
</dbReference>
<protein>
    <submittedName>
        <fullName evidence="2">VOC family protein</fullName>
    </submittedName>
</protein>
<dbReference type="InterPro" id="IPR029068">
    <property type="entry name" value="Glyas_Bleomycin-R_OHBP_Dase"/>
</dbReference>
<dbReference type="InterPro" id="IPR058998">
    <property type="entry name" value="YycE-like_N"/>
</dbReference>
<dbReference type="PROSITE" id="PS51819">
    <property type="entry name" value="VOC"/>
    <property type="match status" value="1"/>
</dbReference>
<evidence type="ECO:0000313" key="2">
    <source>
        <dbReference type="EMBL" id="MDN4493217.1"/>
    </source>
</evidence>
<gene>
    <name evidence="2" type="ORF">QYB95_06655</name>
</gene>
<accession>A0ABT8GP87</accession>